<dbReference type="PANTHER" id="PTHR16038">
    <property type="entry name" value="NOP SEVEN ASSOCIATED PROTEIN 1"/>
    <property type="match status" value="1"/>
</dbReference>
<evidence type="ECO:0000313" key="2">
    <source>
        <dbReference type="Proteomes" id="UP000838756"/>
    </source>
</evidence>
<proteinExistence type="predicted"/>
<protein>
    <submittedName>
        <fullName evidence="1">Jg12677 protein</fullName>
    </submittedName>
</protein>
<dbReference type="GO" id="GO:0005730">
    <property type="term" value="C:nucleolus"/>
    <property type="evidence" value="ECO:0007669"/>
    <property type="project" value="InterPro"/>
</dbReference>
<gene>
    <name evidence="1" type="primary">jg12677</name>
    <name evidence="1" type="ORF">PAEG_LOCUS7854</name>
</gene>
<reference evidence="1" key="1">
    <citation type="submission" date="2022-03" db="EMBL/GenBank/DDBJ databases">
        <authorList>
            <person name="Lindestad O."/>
        </authorList>
    </citation>
    <scope>NUCLEOTIDE SEQUENCE</scope>
</reference>
<sequence length="149" mass="16712">MLIPEDKEIDIFVASKIGSFKHIKYHTQTSKNNKKCIENLVEIKSLQKDDAITSMVWSNSEQTELLIGRKNQQIQTYNTIHGFTKTYTADFGTGDIVGLGKYKRRLVAAVTSGIVQIWGKKEHVTVNTGGKLDKMQVCEQDSTLFATGE</sequence>
<dbReference type="EMBL" id="CAKXAJ010022886">
    <property type="protein sequence ID" value="CAH2227325.1"/>
    <property type="molecule type" value="Genomic_DNA"/>
</dbReference>
<name>A0A8S4R0E6_9NEOP</name>
<dbReference type="SUPFAM" id="SSF50978">
    <property type="entry name" value="WD40 repeat-like"/>
    <property type="match status" value="1"/>
</dbReference>
<dbReference type="AlphaFoldDB" id="A0A8S4R0E6"/>
<accession>A0A8S4R0E6</accession>
<dbReference type="GO" id="GO:0030687">
    <property type="term" value="C:preribosome, large subunit precursor"/>
    <property type="evidence" value="ECO:0007669"/>
    <property type="project" value="TreeGrafter"/>
</dbReference>
<organism evidence="1 2">
    <name type="scientific">Pararge aegeria aegeria</name>
    <dbReference type="NCBI Taxonomy" id="348720"/>
    <lineage>
        <taxon>Eukaryota</taxon>
        <taxon>Metazoa</taxon>
        <taxon>Ecdysozoa</taxon>
        <taxon>Arthropoda</taxon>
        <taxon>Hexapoda</taxon>
        <taxon>Insecta</taxon>
        <taxon>Pterygota</taxon>
        <taxon>Neoptera</taxon>
        <taxon>Endopterygota</taxon>
        <taxon>Lepidoptera</taxon>
        <taxon>Glossata</taxon>
        <taxon>Ditrysia</taxon>
        <taxon>Papilionoidea</taxon>
        <taxon>Nymphalidae</taxon>
        <taxon>Satyrinae</taxon>
        <taxon>Satyrini</taxon>
        <taxon>Parargina</taxon>
        <taxon>Pararge</taxon>
    </lineage>
</organism>
<dbReference type="OrthoDB" id="18388at2759"/>
<dbReference type="Proteomes" id="UP000838756">
    <property type="component" value="Unassembled WGS sequence"/>
</dbReference>
<keyword evidence="2" id="KW-1185">Reference proteome</keyword>
<evidence type="ECO:0000313" key="1">
    <source>
        <dbReference type="EMBL" id="CAH2227325.1"/>
    </source>
</evidence>
<comment type="caution">
    <text evidence="1">The sequence shown here is derived from an EMBL/GenBank/DDBJ whole genome shotgun (WGS) entry which is preliminary data.</text>
</comment>
<dbReference type="GO" id="GO:0042273">
    <property type="term" value="P:ribosomal large subunit biogenesis"/>
    <property type="evidence" value="ECO:0007669"/>
    <property type="project" value="InterPro"/>
</dbReference>
<dbReference type="InterPro" id="IPR037379">
    <property type="entry name" value="WDR74/Nsa1"/>
</dbReference>
<dbReference type="PANTHER" id="PTHR16038:SF4">
    <property type="entry name" value="WD REPEAT-CONTAINING PROTEIN 74"/>
    <property type="match status" value="1"/>
</dbReference>
<dbReference type="InterPro" id="IPR036322">
    <property type="entry name" value="WD40_repeat_dom_sf"/>
</dbReference>